<comment type="caution">
    <text evidence="4">The sequence shown here is derived from an EMBL/GenBank/DDBJ whole genome shotgun (WGS) entry which is preliminary data.</text>
</comment>
<reference evidence="4 5" key="1">
    <citation type="submission" date="2021-03" db="EMBL/GenBank/DDBJ databases">
        <title>Sequencing the genomes of 1000 actinobacteria strains.</title>
        <authorList>
            <person name="Klenk H.-P."/>
        </authorList>
    </citation>
    <scope>NUCLEOTIDE SEQUENCE [LARGE SCALE GENOMIC DNA]</scope>
    <source>
        <strain evidence="4 5">DSM 46670</strain>
    </source>
</reference>
<dbReference type="EMBL" id="JAGINW010000001">
    <property type="protein sequence ID" value="MBP2327766.1"/>
    <property type="molecule type" value="Genomic_DNA"/>
</dbReference>
<keyword evidence="3" id="KW-1133">Transmembrane helix</keyword>
<keyword evidence="1" id="KW-0805">Transcription regulation</keyword>
<gene>
    <name evidence="4" type="ORF">JOF56_008151</name>
</gene>
<evidence type="ECO:0008006" key="6">
    <source>
        <dbReference type="Google" id="ProtNLM"/>
    </source>
</evidence>
<feature type="transmembrane region" description="Helical" evidence="3">
    <location>
        <begin position="92"/>
        <end position="113"/>
    </location>
</feature>
<keyword evidence="3" id="KW-0472">Membrane</keyword>
<keyword evidence="3" id="KW-0812">Transmembrane</keyword>
<name>A0ABS4TTM8_9PSEU</name>
<dbReference type="Proteomes" id="UP001519332">
    <property type="component" value="Unassembled WGS sequence"/>
</dbReference>
<accession>A0ABS4TTM8</accession>
<feature type="transmembrane region" description="Helical" evidence="3">
    <location>
        <begin position="119"/>
        <end position="141"/>
    </location>
</feature>
<evidence type="ECO:0000313" key="4">
    <source>
        <dbReference type="EMBL" id="MBP2327766.1"/>
    </source>
</evidence>
<feature type="transmembrane region" description="Helical" evidence="3">
    <location>
        <begin position="219"/>
        <end position="239"/>
    </location>
</feature>
<dbReference type="RefSeq" id="WP_209644801.1">
    <property type="nucleotide sequence ID" value="NZ_JAGINW010000001.1"/>
</dbReference>
<protein>
    <recommendedName>
        <fullName evidence="6">Zinc-finger</fullName>
    </recommendedName>
</protein>
<feature type="transmembrane region" description="Helical" evidence="3">
    <location>
        <begin position="189"/>
        <end position="212"/>
    </location>
</feature>
<organism evidence="4 5">
    <name type="scientific">Kibdelosporangium banguiense</name>
    <dbReference type="NCBI Taxonomy" id="1365924"/>
    <lineage>
        <taxon>Bacteria</taxon>
        <taxon>Bacillati</taxon>
        <taxon>Actinomycetota</taxon>
        <taxon>Actinomycetes</taxon>
        <taxon>Pseudonocardiales</taxon>
        <taxon>Pseudonocardiaceae</taxon>
        <taxon>Kibdelosporangium</taxon>
    </lineage>
</organism>
<dbReference type="Gene3D" id="1.10.10.1320">
    <property type="entry name" value="Anti-sigma factor, zinc-finger domain"/>
    <property type="match status" value="1"/>
</dbReference>
<evidence type="ECO:0000256" key="3">
    <source>
        <dbReference type="SAM" id="Phobius"/>
    </source>
</evidence>
<keyword evidence="2" id="KW-0804">Transcription</keyword>
<sequence length="268" mass="28151">MSGVHASEQLIERYAAGGSALSPEQEWTIEAHLETCMVCQQRLAQIFAERQPQLGDLLDVVWQDVAATATSTPAPVRSQLKRRLLTWASPSLLPWLAMTALVVLAALGFDIVARTGSAGLPSLVVLLAPVMPLLGVAASWTRRMDPMYELIAGAPRAGLSMVLRRTAAVLVVVIPMLAIAAVLADGSPVLWLLPCLAFTLGTLALGTVIGVARAAGTLALCWAVAVVIPSLLTGAIPVVLHPISFPGWVLAAVVAAVVVHRRAPAYLT</sequence>
<evidence type="ECO:0000256" key="1">
    <source>
        <dbReference type="ARBA" id="ARBA00023015"/>
    </source>
</evidence>
<evidence type="ECO:0000313" key="5">
    <source>
        <dbReference type="Proteomes" id="UP001519332"/>
    </source>
</evidence>
<dbReference type="InterPro" id="IPR041916">
    <property type="entry name" value="Anti_sigma_zinc_sf"/>
</dbReference>
<feature type="transmembrane region" description="Helical" evidence="3">
    <location>
        <begin position="162"/>
        <end position="183"/>
    </location>
</feature>
<keyword evidence="5" id="KW-1185">Reference proteome</keyword>
<feature type="transmembrane region" description="Helical" evidence="3">
    <location>
        <begin position="245"/>
        <end position="263"/>
    </location>
</feature>
<evidence type="ECO:0000256" key="2">
    <source>
        <dbReference type="ARBA" id="ARBA00023163"/>
    </source>
</evidence>
<proteinExistence type="predicted"/>